<dbReference type="InterPro" id="IPR050886">
    <property type="entry name" value="RNA-binding_reg"/>
</dbReference>
<dbReference type="Gene3D" id="3.30.70.330">
    <property type="match status" value="2"/>
</dbReference>
<keyword evidence="5" id="KW-1185">Reference proteome</keyword>
<reference evidence="4 5" key="1">
    <citation type="submission" date="2018-10" db="EMBL/GenBank/DDBJ databases">
        <title>A high-quality apple genome assembly.</title>
        <authorList>
            <person name="Hu J."/>
        </authorList>
    </citation>
    <scope>NUCLEOTIDE SEQUENCE [LARGE SCALE GENOMIC DNA]</scope>
    <source>
        <strain evidence="5">cv. HFTH1</strain>
        <tissue evidence="4">Young leaf</tissue>
    </source>
</reference>
<dbReference type="GO" id="GO:0005634">
    <property type="term" value="C:nucleus"/>
    <property type="evidence" value="ECO:0007669"/>
    <property type="project" value="TreeGrafter"/>
</dbReference>
<gene>
    <name evidence="4" type="ORF">DVH24_023328</name>
</gene>
<dbReference type="STRING" id="3750.A0A498KNN9"/>
<dbReference type="GO" id="GO:0003723">
    <property type="term" value="F:RNA binding"/>
    <property type="evidence" value="ECO:0007669"/>
    <property type="project" value="UniProtKB-UniRule"/>
</dbReference>
<dbReference type="InterPro" id="IPR035979">
    <property type="entry name" value="RBD_domain_sf"/>
</dbReference>
<dbReference type="SUPFAM" id="SSF54928">
    <property type="entry name" value="RNA-binding domain, RBD"/>
    <property type="match status" value="1"/>
</dbReference>
<evidence type="ECO:0000313" key="4">
    <source>
        <dbReference type="EMBL" id="RXI09167.1"/>
    </source>
</evidence>
<evidence type="ECO:0000256" key="2">
    <source>
        <dbReference type="PROSITE-ProRule" id="PRU00176"/>
    </source>
</evidence>
<comment type="caution">
    <text evidence="4">The sequence shown here is derived from an EMBL/GenBank/DDBJ whole genome shotgun (WGS) entry which is preliminary data.</text>
</comment>
<evidence type="ECO:0000259" key="3">
    <source>
        <dbReference type="PROSITE" id="PS50102"/>
    </source>
</evidence>
<evidence type="ECO:0000313" key="5">
    <source>
        <dbReference type="Proteomes" id="UP000290289"/>
    </source>
</evidence>
<protein>
    <recommendedName>
        <fullName evidence="3">RRM domain-containing protein</fullName>
    </recommendedName>
</protein>
<dbReference type="EMBL" id="RDQH01000327">
    <property type="protein sequence ID" value="RXI09167.1"/>
    <property type="molecule type" value="Genomic_DNA"/>
</dbReference>
<dbReference type="SMART" id="SM00360">
    <property type="entry name" value="RRM"/>
    <property type="match status" value="2"/>
</dbReference>
<dbReference type="PANTHER" id="PTHR48024">
    <property type="entry name" value="GEO13361P1-RELATED"/>
    <property type="match status" value="1"/>
</dbReference>
<proteinExistence type="predicted"/>
<dbReference type="Pfam" id="PF00076">
    <property type="entry name" value="RRM_1"/>
    <property type="match status" value="2"/>
</dbReference>
<dbReference type="AlphaFoldDB" id="A0A498KNN9"/>
<dbReference type="PROSITE" id="PS50102">
    <property type="entry name" value="RRM"/>
    <property type="match status" value="1"/>
</dbReference>
<name>A0A498KNN9_MALDO</name>
<accession>A0A498KNN9</accession>
<dbReference type="Proteomes" id="UP000290289">
    <property type="component" value="Chromosome 1"/>
</dbReference>
<organism evidence="4 5">
    <name type="scientific">Malus domestica</name>
    <name type="common">Apple</name>
    <name type="synonym">Pyrus malus</name>
    <dbReference type="NCBI Taxonomy" id="3750"/>
    <lineage>
        <taxon>Eukaryota</taxon>
        <taxon>Viridiplantae</taxon>
        <taxon>Streptophyta</taxon>
        <taxon>Embryophyta</taxon>
        <taxon>Tracheophyta</taxon>
        <taxon>Spermatophyta</taxon>
        <taxon>Magnoliopsida</taxon>
        <taxon>eudicotyledons</taxon>
        <taxon>Gunneridae</taxon>
        <taxon>Pentapetalae</taxon>
        <taxon>rosids</taxon>
        <taxon>fabids</taxon>
        <taxon>Rosales</taxon>
        <taxon>Rosaceae</taxon>
        <taxon>Amygdaloideae</taxon>
        <taxon>Maleae</taxon>
        <taxon>Malus</taxon>
    </lineage>
</organism>
<dbReference type="InterPro" id="IPR012677">
    <property type="entry name" value="Nucleotide-bd_a/b_plait_sf"/>
</dbReference>
<dbReference type="InterPro" id="IPR000504">
    <property type="entry name" value="RRM_dom"/>
</dbReference>
<sequence>MILASFDLQFRPSILLHEQLINVITEGTAKDSLSLTAFTTCEALVAGFQPFVEIEDYNLVLDKATSKPKGYGFVQFKTCCGAIKALKNPKKNVGNRIASCQLASVSSATNTATTTTSSSALSNSGSRKVYVNSVPHDVDGEKLRAFIKKFGEIETGPVGLDSQTRKSRDYALFIYKTLKGTKKALEKPFKVFEGY</sequence>
<feature type="domain" description="RRM" evidence="3">
    <location>
        <begin position="127"/>
        <end position="195"/>
    </location>
</feature>
<keyword evidence="1 2" id="KW-0694">RNA-binding</keyword>
<dbReference type="PANTHER" id="PTHR48024:SF9">
    <property type="entry name" value="UBP1-ASSOCIATED PROTEINS 1A-RELATED"/>
    <property type="match status" value="1"/>
</dbReference>
<evidence type="ECO:0000256" key="1">
    <source>
        <dbReference type="ARBA" id="ARBA00022884"/>
    </source>
</evidence>